<name>A0A0C7NKV9_DEFTU</name>
<accession>A0A0C7NKV9</accession>
<evidence type="ECO:0000313" key="2">
    <source>
        <dbReference type="EMBL" id="CEP78546.1"/>
    </source>
</evidence>
<keyword evidence="1" id="KW-1133">Transmembrane helix</keyword>
<protein>
    <submittedName>
        <fullName evidence="2">Uncharacterized protein</fullName>
    </submittedName>
</protein>
<dbReference type="RefSeq" id="WP_045087971.1">
    <property type="nucleotide sequence ID" value="NZ_LN824141.1"/>
</dbReference>
<reference evidence="3" key="1">
    <citation type="submission" date="2014-11" db="EMBL/GenBank/DDBJ databases">
        <authorList>
            <person name="Wibberg D."/>
        </authorList>
    </citation>
    <scope>NUCLEOTIDE SEQUENCE [LARGE SCALE GENOMIC DNA]</scope>
    <source>
        <strain evidence="3">L3</strain>
    </source>
</reference>
<dbReference type="HOGENOM" id="CLU_1314194_0_0_0"/>
<dbReference type="Proteomes" id="UP000032809">
    <property type="component" value="Chromosome I"/>
</dbReference>
<feature type="transmembrane region" description="Helical" evidence="1">
    <location>
        <begin position="6"/>
        <end position="26"/>
    </location>
</feature>
<evidence type="ECO:0000313" key="3">
    <source>
        <dbReference type="Proteomes" id="UP000032809"/>
    </source>
</evidence>
<keyword evidence="3" id="KW-1185">Reference proteome</keyword>
<proteinExistence type="predicted"/>
<dbReference type="InterPro" id="IPR046118">
    <property type="entry name" value="DUF6115"/>
</dbReference>
<dbReference type="EMBL" id="LN824141">
    <property type="protein sequence ID" value="CEP78546.1"/>
    <property type="molecule type" value="Genomic_DNA"/>
</dbReference>
<keyword evidence="1" id="KW-0812">Transmembrane</keyword>
<organism evidence="2 3">
    <name type="scientific">Defluviitoga tunisiensis</name>
    <dbReference type="NCBI Taxonomy" id="1006576"/>
    <lineage>
        <taxon>Bacteria</taxon>
        <taxon>Thermotogati</taxon>
        <taxon>Thermotogota</taxon>
        <taxon>Thermotogae</taxon>
        <taxon>Petrotogales</taxon>
        <taxon>Petrotogaceae</taxon>
        <taxon>Defluviitoga</taxon>
    </lineage>
</organism>
<dbReference type="OrthoDB" id="49273at2"/>
<gene>
    <name evidence="2" type="ORF">DTL3_1248</name>
</gene>
<dbReference type="AlphaFoldDB" id="A0A0C7NKV9"/>
<sequence>MVLLFILVFVSIILSIVNIFFLFKFIKSVQESQVKTQNNINEEGNVFLARFQKITSTRLRALDNKIEIVDQLLKDLDDAYAKTYSLLSDLESRLTEQKREEIVKNRQKLNSDNYEIIQKQKHNKKELKRIDSGKRVYELSKEINMDTKDLINFINKETEIQIYNHLQKLSKEEETLIKGKILGEQAIKIDEEMPSSNVEDEQIVDVERINTSKGSGKKEKIIDLHRQGLSPQEIGKELKIGVGEIMLVLSLFNQD</sequence>
<dbReference type="KEGG" id="dtn:DTL3_1248"/>
<keyword evidence="1" id="KW-0472">Membrane</keyword>
<dbReference type="Gene3D" id="1.10.10.2480">
    <property type="match status" value="1"/>
</dbReference>
<evidence type="ECO:0000256" key="1">
    <source>
        <dbReference type="SAM" id="Phobius"/>
    </source>
</evidence>
<dbReference type="Pfam" id="PF19610">
    <property type="entry name" value="DUF6115"/>
    <property type="match status" value="1"/>
</dbReference>